<comment type="caution">
    <text evidence="2">The sequence shown here is derived from an EMBL/GenBank/DDBJ whole genome shotgun (WGS) entry which is preliminary data.</text>
</comment>
<dbReference type="Proteomes" id="UP001157017">
    <property type="component" value="Unassembled WGS sequence"/>
</dbReference>
<gene>
    <name evidence="2" type="ORF">GCM10025868_13690</name>
</gene>
<dbReference type="EMBL" id="BSUZ01000001">
    <property type="protein sequence ID" value="GMA86119.1"/>
    <property type="molecule type" value="Genomic_DNA"/>
</dbReference>
<accession>A0ABQ6JG48</accession>
<feature type="region of interest" description="Disordered" evidence="1">
    <location>
        <begin position="134"/>
        <end position="162"/>
    </location>
</feature>
<keyword evidence="3" id="KW-1185">Reference proteome</keyword>
<protein>
    <submittedName>
        <fullName evidence="2">Uncharacterized protein</fullName>
    </submittedName>
</protein>
<evidence type="ECO:0000313" key="2">
    <source>
        <dbReference type="EMBL" id="GMA86119.1"/>
    </source>
</evidence>
<evidence type="ECO:0000313" key="3">
    <source>
        <dbReference type="Proteomes" id="UP001157017"/>
    </source>
</evidence>
<feature type="compositionally biased region" description="Low complexity" evidence="1">
    <location>
        <begin position="134"/>
        <end position="150"/>
    </location>
</feature>
<reference evidence="3" key="1">
    <citation type="journal article" date="2019" name="Int. J. Syst. Evol. Microbiol.">
        <title>The Global Catalogue of Microorganisms (GCM) 10K type strain sequencing project: providing services to taxonomists for standard genome sequencing and annotation.</title>
        <authorList>
            <consortium name="The Broad Institute Genomics Platform"/>
            <consortium name="The Broad Institute Genome Sequencing Center for Infectious Disease"/>
            <person name="Wu L."/>
            <person name="Ma J."/>
        </authorList>
    </citation>
    <scope>NUCLEOTIDE SEQUENCE [LARGE SCALE GENOMIC DNA]</scope>
    <source>
        <strain evidence="3">NBRC 108730</strain>
    </source>
</reference>
<name>A0ABQ6JG48_9ACTN</name>
<sequence>MPGYPFVPSSTADLTLGDLWSVRLAGGDLAVLQVRGLKTSGAGAYTHFVAGVVDWRAPTLPVGHDLRGRRVLAEGVVRFEVFGADRAQVFGSNLAVVPPPAWSEAAKEFTAGTSTEVWSWKSVRRRVDRVLAAAAADRATQPDQPAQPAEPAEPEGADPLTP</sequence>
<evidence type="ECO:0000256" key="1">
    <source>
        <dbReference type="SAM" id="MobiDB-lite"/>
    </source>
</evidence>
<organism evidence="2 3">
    <name type="scientific">Angustibacter aerolatus</name>
    <dbReference type="NCBI Taxonomy" id="1162965"/>
    <lineage>
        <taxon>Bacteria</taxon>
        <taxon>Bacillati</taxon>
        <taxon>Actinomycetota</taxon>
        <taxon>Actinomycetes</taxon>
        <taxon>Kineosporiales</taxon>
        <taxon>Kineosporiaceae</taxon>
    </lineage>
</organism>
<proteinExistence type="predicted"/>